<evidence type="ECO:0000256" key="1">
    <source>
        <dbReference type="SAM" id="MobiDB-lite"/>
    </source>
</evidence>
<feature type="region of interest" description="Disordered" evidence="1">
    <location>
        <begin position="98"/>
        <end position="118"/>
    </location>
</feature>
<organism evidence="2 3">
    <name type="scientific">Oryza sativa subsp. japonica</name>
    <name type="common">Rice</name>
    <dbReference type="NCBI Taxonomy" id="39947"/>
    <lineage>
        <taxon>Eukaryota</taxon>
        <taxon>Viridiplantae</taxon>
        <taxon>Streptophyta</taxon>
        <taxon>Embryophyta</taxon>
        <taxon>Tracheophyta</taxon>
        <taxon>Spermatophyta</taxon>
        <taxon>Magnoliopsida</taxon>
        <taxon>Liliopsida</taxon>
        <taxon>Poales</taxon>
        <taxon>Poaceae</taxon>
        <taxon>BOP clade</taxon>
        <taxon>Oryzoideae</taxon>
        <taxon>Oryzeae</taxon>
        <taxon>Oryzinae</taxon>
        <taxon>Oryza</taxon>
        <taxon>Oryza sativa</taxon>
    </lineage>
</organism>
<reference evidence="2 3" key="2">
    <citation type="journal article" date="2013" name="Plant Cell Physiol.">
        <title>Rice Annotation Project Database (RAP-DB): an integrative and interactive database for rice genomics.</title>
        <authorList>
            <person name="Sakai H."/>
            <person name="Lee S.S."/>
            <person name="Tanaka T."/>
            <person name="Numa H."/>
            <person name="Kim J."/>
            <person name="Kawahara Y."/>
            <person name="Wakimoto H."/>
            <person name="Yang C.C."/>
            <person name="Iwamoto M."/>
            <person name="Abe T."/>
            <person name="Yamada Y."/>
            <person name="Muto A."/>
            <person name="Inokuchi H."/>
            <person name="Ikemura T."/>
            <person name="Matsumoto T."/>
            <person name="Sasaki T."/>
            <person name="Itoh T."/>
        </authorList>
    </citation>
    <scope>NUCLEOTIDE SEQUENCE [LARGE SCALE GENOMIC DNA]</scope>
    <source>
        <strain evidence="3">cv. Nipponbare</strain>
    </source>
</reference>
<reference evidence="2 3" key="3">
    <citation type="journal article" date="2013" name="Rice">
        <title>Improvement of the Oryza sativa Nipponbare reference genome using next generation sequence and optical map data.</title>
        <authorList>
            <person name="Kawahara Y."/>
            <person name="de la Bastide M."/>
            <person name="Hamilton J.P."/>
            <person name="Kanamori H."/>
            <person name="McCombie W.R."/>
            <person name="Ouyang S."/>
            <person name="Schwartz D.C."/>
            <person name="Tanaka T."/>
            <person name="Wu J."/>
            <person name="Zhou S."/>
            <person name="Childs K.L."/>
            <person name="Davidson R.M."/>
            <person name="Lin H."/>
            <person name="Quesada-Ocampo L."/>
            <person name="Vaillancourt B."/>
            <person name="Sakai H."/>
            <person name="Lee S.S."/>
            <person name="Kim J."/>
            <person name="Numa H."/>
            <person name="Itoh T."/>
            <person name="Buell C.R."/>
            <person name="Matsumoto T."/>
        </authorList>
    </citation>
    <scope>NUCLEOTIDE SEQUENCE [LARGE SCALE GENOMIC DNA]</scope>
    <source>
        <strain evidence="3">cv. Nipponbare</strain>
    </source>
</reference>
<dbReference type="PaxDb" id="39947-A0A0N7KGI7"/>
<protein>
    <submittedName>
        <fullName evidence="2">Os03g0130550 protein</fullName>
    </submittedName>
</protein>
<dbReference type="InParanoid" id="A0A0N7KGI7"/>
<proteinExistence type="predicted"/>
<reference evidence="3" key="1">
    <citation type="journal article" date="2005" name="Nature">
        <title>The map-based sequence of the rice genome.</title>
        <authorList>
            <consortium name="International rice genome sequencing project (IRGSP)"/>
            <person name="Matsumoto T."/>
            <person name="Wu J."/>
            <person name="Kanamori H."/>
            <person name="Katayose Y."/>
            <person name="Fujisawa M."/>
            <person name="Namiki N."/>
            <person name="Mizuno H."/>
            <person name="Yamamoto K."/>
            <person name="Antonio B.A."/>
            <person name="Baba T."/>
            <person name="Sakata K."/>
            <person name="Nagamura Y."/>
            <person name="Aoki H."/>
            <person name="Arikawa K."/>
            <person name="Arita K."/>
            <person name="Bito T."/>
            <person name="Chiden Y."/>
            <person name="Fujitsuka N."/>
            <person name="Fukunaka R."/>
            <person name="Hamada M."/>
            <person name="Harada C."/>
            <person name="Hayashi A."/>
            <person name="Hijishita S."/>
            <person name="Honda M."/>
            <person name="Hosokawa S."/>
            <person name="Ichikawa Y."/>
            <person name="Idonuma A."/>
            <person name="Iijima M."/>
            <person name="Ikeda M."/>
            <person name="Ikeno M."/>
            <person name="Ito K."/>
            <person name="Ito S."/>
            <person name="Ito T."/>
            <person name="Ito Y."/>
            <person name="Ito Y."/>
            <person name="Iwabuchi A."/>
            <person name="Kamiya K."/>
            <person name="Karasawa W."/>
            <person name="Kurita K."/>
            <person name="Katagiri S."/>
            <person name="Kikuta A."/>
            <person name="Kobayashi H."/>
            <person name="Kobayashi N."/>
            <person name="Machita K."/>
            <person name="Maehara T."/>
            <person name="Masukawa M."/>
            <person name="Mizubayashi T."/>
            <person name="Mukai Y."/>
            <person name="Nagasaki H."/>
            <person name="Nagata Y."/>
            <person name="Naito S."/>
            <person name="Nakashima M."/>
            <person name="Nakama Y."/>
            <person name="Nakamichi Y."/>
            <person name="Nakamura M."/>
            <person name="Meguro A."/>
            <person name="Negishi M."/>
            <person name="Ohta I."/>
            <person name="Ohta T."/>
            <person name="Okamoto M."/>
            <person name="Ono N."/>
            <person name="Saji S."/>
            <person name="Sakaguchi M."/>
            <person name="Sakai K."/>
            <person name="Shibata M."/>
            <person name="Shimokawa T."/>
            <person name="Song J."/>
            <person name="Takazaki Y."/>
            <person name="Terasawa K."/>
            <person name="Tsugane M."/>
            <person name="Tsuji K."/>
            <person name="Ueda S."/>
            <person name="Waki K."/>
            <person name="Yamagata H."/>
            <person name="Yamamoto M."/>
            <person name="Yamamoto S."/>
            <person name="Yamane H."/>
            <person name="Yoshiki S."/>
            <person name="Yoshihara R."/>
            <person name="Yukawa K."/>
            <person name="Zhong H."/>
            <person name="Yano M."/>
            <person name="Yuan Q."/>
            <person name="Ouyang S."/>
            <person name="Liu J."/>
            <person name="Jones K.M."/>
            <person name="Gansberger K."/>
            <person name="Moffat K."/>
            <person name="Hill J."/>
            <person name="Bera J."/>
            <person name="Fadrosh D."/>
            <person name="Jin S."/>
            <person name="Johri S."/>
            <person name="Kim M."/>
            <person name="Overton L."/>
            <person name="Reardon M."/>
            <person name="Tsitrin T."/>
            <person name="Vuong H."/>
            <person name="Weaver B."/>
            <person name="Ciecko A."/>
            <person name="Tallon L."/>
            <person name="Jackson J."/>
            <person name="Pai G."/>
            <person name="Aken S.V."/>
            <person name="Utterback T."/>
            <person name="Reidmuller S."/>
            <person name="Feldblyum T."/>
            <person name="Hsiao J."/>
            <person name="Zismann V."/>
            <person name="Iobst S."/>
            <person name="de Vazeille A.R."/>
            <person name="Buell C.R."/>
            <person name="Ying K."/>
            <person name="Li Y."/>
            <person name="Lu T."/>
            <person name="Huang Y."/>
            <person name="Zhao Q."/>
            <person name="Feng Q."/>
            <person name="Zhang L."/>
            <person name="Zhu J."/>
            <person name="Weng Q."/>
            <person name="Mu J."/>
            <person name="Lu Y."/>
            <person name="Fan D."/>
            <person name="Liu Y."/>
            <person name="Guan J."/>
            <person name="Zhang Y."/>
            <person name="Yu S."/>
            <person name="Liu X."/>
            <person name="Zhang Y."/>
            <person name="Hong G."/>
            <person name="Han B."/>
            <person name="Choisne N."/>
            <person name="Demange N."/>
            <person name="Orjeda G."/>
            <person name="Samain S."/>
            <person name="Cattolico L."/>
            <person name="Pelletier E."/>
            <person name="Couloux A."/>
            <person name="Segurens B."/>
            <person name="Wincker P."/>
            <person name="D'Hont A."/>
            <person name="Scarpelli C."/>
            <person name="Weissenbach J."/>
            <person name="Salanoubat M."/>
            <person name="Quetier F."/>
            <person name="Yu Y."/>
            <person name="Kim H.R."/>
            <person name="Rambo T."/>
            <person name="Currie J."/>
            <person name="Collura K."/>
            <person name="Luo M."/>
            <person name="Yang T."/>
            <person name="Ammiraju J.S.S."/>
            <person name="Engler F."/>
            <person name="Soderlund C."/>
            <person name="Wing R.A."/>
            <person name="Palmer L.E."/>
            <person name="de la Bastide M."/>
            <person name="Spiegel L."/>
            <person name="Nascimento L."/>
            <person name="Zutavern T."/>
            <person name="O'Shaughnessy A."/>
            <person name="Dike S."/>
            <person name="Dedhia N."/>
            <person name="Preston R."/>
            <person name="Balija V."/>
            <person name="McCombie W.R."/>
            <person name="Chow T."/>
            <person name="Chen H."/>
            <person name="Chung M."/>
            <person name="Chen C."/>
            <person name="Shaw J."/>
            <person name="Wu H."/>
            <person name="Hsiao K."/>
            <person name="Chao Y."/>
            <person name="Chu M."/>
            <person name="Cheng C."/>
            <person name="Hour A."/>
            <person name="Lee P."/>
            <person name="Lin S."/>
            <person name="Lin Y."/>
            <person name="Liou J."/>
            <person name="Liu S."/>
            <person name="Hsing Y."/>
            <person name="Raghuvanshi S."/>
            <person name="Mohanty A."/>
            <person name="Bharti A.K."/>
            <person name="Gaur A."/>
            <person name="Gupta V."/>
            <person name="Kumar D."/>
            <person name="Ravi V."/>
            <person name="Vij S."/>
            <person name="Kapur A."/>
            <person name="Khurana P."/>
            <person name="Khurana P."/>
            <person name="Khurana J.P."/>
            <person name="Tyagi A.K."/>
            <person name="Gaikwad K."/>
            <person name="Singh A."/>
            <person name="Dalal V."/>
            <person name="Srivastava S."/>
            <person name="Dixit A."/>
            <person name="Pal A.K."/>
            <person name="Ghazi I.A."/>
            <person name="Yadav M."/>
            <person name="Pandit A."/>
            <person name="Bhargava A."/>
            <person name="Sureshbabu K."/>
            <person name="Batra K."/>
            <person name="Sharma T.R."/>
            <person name="Mohapatra T."/>
            <person name="Singh N.K."/>
            <person name="Messing J."/>
            <person name="Nelson A.B."/>
            <person name="Fuks G."/>
            <person name="Kavchok S."/>
            <person name="Keizer G."/>
            <person name="Linton E."/>
            <person name="Llaca V."/>
            <person name="Song R."/>
            <person name="Tanyolac B."/>
            <person name="Young S."/>
            <person name="Ho-Il K."/>
            <person name="Hahn J.H."/>
            <person name="Sangsakoo G."/>
            <person name="Vanavichit A."/>
            <person name="de Mattos Luiz.A.T."/>
            <person name="Zimmer P.D."/>
            <person name="Malone G."/>
            <person name="Dellagostin O."/>
            <person name="de Oliveira A.C."/>
            <person name="Bevan M."/>
            <person name="Bancroft I."/>
            <person name="Minx P."/>
            <person name="Cordum H."/>
            <person name="Wilson R."/>
            <person name="Cheng Z."/>
            <person name="Jin W."/>
            <person name="Jiang J."/>
            <person name="Leong S.A."/>
            <person name="Iwama H."/>
            <person name="Gojobori T."/>
            <person name="Itoh T."/>
            <person name="Niimura Y."/>
            <person name="Fujii Y."/>
            <person name="Habara T."/>
            <person name="Sakai H."/>
            <person name="Sato Y."/>
            <person name="Wilson G."/>
            <person name="Kumar K."/>
            <person name="McCouch S."/>
            <person name="Juretic N."/>
            <person name="Hoen D."/>
            <person name="Wright S."/>
            <person name="Bruskiewich R."/>
            <person name="Bureau T."/>
            <person name="Miyao A."/>
            <person name="Hirochika H."/>
            <person name="Nishikawa T."/>
            <person name="Kadowaki K."/>
            <person name="Sugiura M."/>
            <person name="Burr B."/>
            <person name="Sasaki T."/>
        </authorList>
    </citation>
    <scope>NUCLEOTIDE SEQUENCE [LARGE SCALE GENOMIC DNA]</scope>
    <source>
        <strain evidence="3">cv. Nipponbare</strain>
    </source>
</reference>
<name>A0A0N7KGI7_ORYSJ</name>
<feature type="compositionally biased region" description="Basic and acidic residues" evidence="1">
    <location>
        <begin position="101"/>
        <end position="118"/>
    </location>
</feature>
<dbReference type="AlphaFoldDB" id="A0A0N7KGI7"/>
<sequence>YLGSWNSSSGRAIQRRLHYVGRELTPALRHGDEAQRVEELRPAEEAGLVLGGVVGTNLGEDLLRQVGALEEGDGLLAADAAVLVQIRAAEVGLEGLHPSHRRDLGRSPRRADLRRRAA</sequence>
<feature type="non-terminal residue" evidence="2">
    <location>
        <position position="1"/>
    </location>
</feature>
<dbReference type="Proteomes" id="UP000059680">
    <property type="component" value="Chromosome 3"/>
</dbReference>
<dbReference type="EMBL" id="AP014959">
    <property type="protein sequence ID" value="BAS82129.1"/>
    <property type="molecule type" value="Genomic_DNA"/>
</dbReference>
<evidence type="ECO:0000313" key="2">
    <source>
        <dbReference type="EMBL" id="BAS82129.1"/>
    </source>
</evidence>
<accession>A0A0N7KGI7</accession>
<feature type="non-terminal residue" evidence="2">
    <location>
        <position position="118"/>
    </location>
</feature>
<gene>
    <name evidence="2" type="ordered locus">Os03g0130550</name>
    <name evidence="2" type="ORF">OSNPB_030130550</name>
</gene>
<evidence type="ECO:0000313" key="3">
    <source>
        <dbReference type="Proteomes" id="UP000059680"/>
    </source>
</evidence>
<keyword evidence="3" id="KW-1185">Reference proteome</keyword>